<protein>
    <recommendedName>
        <fullName evidence="10">Trafficking protein particle complex subunit 10</fullName>
    </recommendedName>
</protein>
<dbReference type="STRING" id="237631.A0A0D1DNV8"/>
<dbReference type="GO" id="GO:0034498">
    <property type="term" value="P:early endosome to Golgi transport"/>
    <property type="evidence" value="ECO:0000318"/>
    <property type="project" value="GO_Central"/>
</dbReference>
<feature type="domain" description="TRAPPC10/Trs130 C-terminal" evidence="5">
    <location>
        <begin position="1235"/>
        <end position="1382"/>
    </location>
</feature>
<comment type="subcellular location">
    <subcellularLocation>
        <location evidence="1">Golgi apparatus</location>
    </subcellularLocation>
</comment>
<dbReference type="InterPro" id="IPR022233">
    <property type="entry name" value="TRAPPC10/Trs130_C"/>
</dbReference>
<keyword evidence="3" id="KW-0333">Golgi apparatus</keyword>
<dbReference type="InterPro" id="IPR055505">
    <property type="entry name" value="DUF7077"/>
</dbReference>
<dbReference type="GO" id="GO:1990071">
    <property type="term" value="C:TRAPPII protein complex"/>
    <property type="evidence" value="ECO:0000318"/>
    <property type="project" value="GO_Central"/>
</dbReference>
<dbReference type="KEGG" id="uma:UMAG_05839"/>
<reference evidence="8 9" key="1">
    <citation type="journal article" date="2006" name="Nature">
        <title>Insights from the genome of the biotrophic fungal plant pathogen Ustilago maydis.</title>
        <authorList>
            <person name="Kamper J."/>
            <person name="Kahmann R."/>
            <person name="Bolker M."/>
            <person name="Ma L.J."/>
            <person name="Brefort T."/>
            <person name="Saville B.J."/>
            <person name="Banuett F."/>
            <person name="Kronstad J.W."/>
            <person name="Gold S.E."/>
            <person name="Muller O."/>
            <person name="Perlin M.H."/>
            <person name="Wosten H.A."/>
            <person name="de Vries R."/>
            <person name="Ruiz-Herrera J."/>
            <person name="Reynaga-Pena C.G."/>
            <person name="Snetselaar K."/>
            <person name="McCann M."/>
            <person name="Perez-Martin J."/>
            <person name="Feldbrugge M."/>
            <person name="Basse C.W."/>
            <person name="Steinberg G."/>
            <person name="Ibeas J.I."/>
            <person name="Holloman W."/>
            <person name="Guzman P."/>
            <person name="Farman M."/>
            <person name="Stajich J.E."/>
            <person name="Sentandreu R."/>
            <person name="Gonzalez-Prieto J.M."/>
            <person name="Kennell J.C."/>
            <person name="Molina L."/>
            <person name="Schirawski J."/>
            <person name="Mendoza-Mendoza A."/>
            <person name="Greilinger D."/>
            <person name="Munch K."/>
            <person name="Rossel N."/>
            <person name="Scherer M."/>
            <person name="Vranes M."/>
            <person name="Ladendorf O."/>
            <person name="Vincon V."/>
            <person name="Fuchs U."/>
            <person name="Sandrock B."/>
            <person name="Meng S."/>
            <person name="Ho E.C."/>
            <person name="Cahill M.J."/>
            <person name="Boyce K.J."/>
            <person name="Klose J."/>
            <person name="Klosterman S.J."/>
            <person name="Deelstra H.J."/>
            <person name="Ortiz-Castellanos L."/>
            <person name="Li W."/>
            <person name="Sanchez-Alonso P."/>
            <person name="Schreier P.H."/>
            <person name="Hauser-Hahn I."/>
            <person name="Vaupel M."/>
            <person name="Koopmann E."/>
            <person name="Friedrich G."/>
            <person name="Voss H."/>
            <person name="Schluter T."/>
            <person name="Margolis J."/>
            <person name="Platt D."/>
            <person name="Swimmer C."/>
            <person name="Gnirke A."/>
            <person name="Chen F."/>
            <person name="Vysotskaia V."/>
            <person name="Mannhaupt G."/>
            <person name="Guldener U."/>
            <person name="Munsterkotter M."/>
            <person name="Haase D."/>
            <person name="Oesterheld M."/>
            <person name="Mewes H.W."/>
            <person name="Mauceli E.W."/>
            <person name="DeCaprio D."/>
            <person name="Wade C.M."/>
            <person name="Butler J."/>
            <person name="Young S."/>
            <person name="Jaffe D.B."/>
            <person name="Calvo S."/>
            <person name="Nusbaum C."/>
            <person name="Galagan J."/>
            <person name="Birren B.W."/>
        </authorList>
    </citation>
    <scope>NUCLEOTIDE SEQUENCE [LARGE SCALE GENOMIC DNA]</scope>
    <source>
        <strain evidence="9">DSM 14603 / FGSC 9021 / UM521</strain>
    </source>
</reference>
<dbReference type="InterPro" id="IPR056913">
    <property type="entry name" value="TRAPPC10/Trs130_N"/>
</dbReference>
<dbReference type="VEuPathDB" id="FungiDB:UMAG_05839"/>
<evidence type="ECO:0000259" key="5">
    <source>
        <dbReference type="Pfam" id="PF12584"/>
    </source>
</evidence>
<accession>A0A0D1DNV8</accession>
<evidence type="ECO:0000259" key="7">
    <source>
        <dbReference type="Pfam" id="PF23274"/>
    </source>
</evidence>
<gene>
    <name evidence="8" type="ORF">UMAG_05839</name>
</gene>
<dbReference type="InParanoid" id="A0A0D1DNV8"/>
<feature type="compositionally biased region" description="Low complexity" evidence="4">
    <location>
        <begin position="194"/>
        <end position="211"/>
    </location>
</feature>
<dbReference type="Pfam" id="PF23274">
    <property type="entry name" value="DUF7077"/>
    <property type="match status" value="1"/>
</dbReference>
<name>A0A0D1DNV8_MYCMD</name>
<evidence type="ECO:0000256" key="2">
    <source>
        <dbReference type="ARBA" id="ARBA00022448"/>
    </source>
</evidence>
<dbReference type="OrthoDB" id="10256906at2759"/>
<dbReference type="Proteomes" id="UP000000561">
    <property type="component" value="Chromosome 20"/>
</dbReference>
<feature type="compositionally biased region" description="Low complexity" evidence="4">
    <location>
        <begin position="219"/>
        <end position="228"/>
    </location>
</feature>
<evidence type="ECO:0000256" key="1">
    <source>
        <dbReference type="ARBA" id="ARBA00004555"/>
    </source>
</evidence>
<keyword evidence="9" id="KW-1185">Reference proteome</keyword>
<sequence length="1434" mass="155379">MTDHPTPSSERITVTYAASQALLAAPLTPHFIHLLKEQLPLRNLHWRPSQSTLDAASARAASQGKSTYVSSSVVPGSTIRTIQTLDVALKPLTDEIRRWRGDPGYFDQPGTAGLLDRPFVHLYLVVCDDSEHYRTTVRNEIRSWISSLSFFHAKHTTPSAHPSSVGTPASASSSKTSLALGSFRSGTPPVRSDTPPVTATTATNVGTNTPTSQGSTLKAVPTGATVPTGPTEPEYLIVLITPPEGAGISGLAGAGAAVADAKSGMSRFMNKSKGNVLEKARADFNTSKKDHVVQLSRLPPVPATPLGKAGLHSMDPTIWAELLTKLREAASTTFAATVELQEHEIARCGVTRGQQGWDFCSYFLSKDSLARTLEAVGLKDDAVGQYEDLEIVFAQAVQNGAVSFAPVGGDDPNDDSLPLLDVTKKPYADLIRRREISLFDFRCYLFARKSALLGKMGRVAAVMREAPLFISAVGRMLRRNRRLSSQWIESWIFSAALDVVEQCQAWLIQRSGQSSASTDDQLSPAFHSNKSELLDVARRQLDRMGIKAGHLPACEPFALPPSEDALDDSVSIAPVERDLPPLPDAAVNSASESVGLGPAFVLDQKRGTSRPELQQAIESREHFDSHYLALCERILTGWKASSRTRDTLHVRTIVATLHYLRGKYQIAYENLLAVTEAYSTSKSAALERHSLAMQLECHAKLEKPRDRAWTAAALAALRLSVQDSSSGRSVEAEAAKWTDPMYLCEQLRSASLALGREVPISGFPLFSISLPRSSARLVETEDGSLLEVDVTSLLSCVQVVEDVRVCLVTGDGETLWFTSSKTELAPGSSRVELFCPHPAHGLFMVDVTQIRLARFIFQYEHGAAASGKDALIVRVPKDGAAPSVSVRLPRRIDLDQPRAIELTVRSGRNDMDVAEFSITSSNGSALVGYSEAKLSEDARSNAGIQVVGVSGSPSSVSITALRKESQAVIVLPLSQLPETGILEAVVTLTYTSTSSHTSQRYAAGKKRSLKIPVLLRTALPLGVNVQDFFRISCLVSKFTISAGGSGSLRLQPVTMVHDDAVADGEAHAYKIESCGSTREATVTPRQPATYVFRISKRGLADAAGRDSRMRLTVEYRGLQEDAVCAAERALDALVEADAALEGLKTGTPTRRLLQDALVVYVRERLDLPAFSITGQVRTGMLDRHWWRRERRWWGQCTLDLEALLELVQATLDNIASGVSCNLFADEQIWQTLTIPVDVPTVDYVNAVTLSLGRCDSGSSQSASVIVGQPIELTVSIETSTLWSCSSHEGEIMVYDIVPDFETWLVDGCKRGSFKVKPNSAPLACDVFSVTLTIVALRTGRLPLPTVQVRPLSTVEAATNPKTGQLPTCETYISNAAQRVNVVPGRSATAFLVPVDTKVFSSSAERGSWNSNRGDPATFDRIRSTRYSQQSLHAA</sequence>
<dbReference type="GO" id="GO:0006891">
    <property type="term" value="P:intra-Golgi vesicle-mediated transport"/>
    <property type="evidence" value="ECO:0000318"/>
    <property type="project" value="GO_Central"/>
</dbReference>
<feature type="domain" description="TRAPPC10/Trs130 N-terminal" evidence="6">
    <location>
        <begin position="270"/>
        <end position="462"/>
    </location>
</feature>
<feature type="region of interest" description="Disordered" evidence="4">
    <location>
        <begin position="156"/>
        <end position="228"/>
    </location>
</feature>
<feature type="compositionally biased region" description="Low complexity" evidence="4">
    <location>
        <begin position="162"/>
        <end position="182"/>
    </location>
</feature>
<evidence type="ECO:0000256" key="4">
    <source>
        <dbReference type="SAM" id="MobiDB-lite"/>
    </source>
</evidence>
<dbReference type="eggNOG" id="KOG1931">
    <property type="taxonomic scope" value="Eukaryota"/>
</dbReference>
<dbReference type="PANTHER" id="PTHR13251:SF3">
    <property type="entry name" value="TRAFFICKING PROTEIN PARTICLE COMPLEX SUBUNIT 10"/>
    <property type="match status" value="1"/>
</dbReference>
<keyword evidence="2" id="KW-0813">Transport</keyword>
<feature type="compositionally biased region" description="Polar residues" evidence="4">
    <location>
        <begin position="1424"/>
        <end position="1434"/>
    </location>
</feature>
<feature type="region of interest" description="Disordered" evidence="4">
    <location>
        <begin position="1403"/>
        <end position="1434"/>
    </location>
</feature>
<feature type="domain" description="DUF7077" evidence="7">
    <location>
        <begin position="883"/>
        <end position="994"/>
    </location>
</feature>
<evidence type="ECO:0000313" key="9">
    <source>
        <dbReference type="Proteomes" id="UP000000561"/>
    </source>
</evidence>
<organism evidence="8 9">
    <name type="scientific">Mycosarcoma maydis</name>
    <name type="common">Corn smut fungus</name>
    <name type="synonym">Ustilago maydis</name>
    <dbReference type="NCBI Taxonomy" id="5270"/>
    <lineage>
        <taxon>Eukaryota</taxon>
        <taxon>Fungi</taxon>
        <taxon>Dikarya</taxon>
        <taxon>Basidiomycota</taxon>
        <taxon>Ustilaginomycotina</taxon>
        <taxon>Ustilaginomycetes</taxon>
        <taxon>Ustilaginales</taxon>
        <taxon>Ustilaginaceae</taxon>
        <taxon>Mycosarcoma</taxon>
    </lineage>
</organism>
<evidence type="ECO:0000313" key="8">
    <source>
        <dbReference type="EMBL" id="KIS66099.1"/>
    </source>
</evidence>
<dbReference type="EMBL" id="CM003159">
    <property type="protein sequence ID" value="KIS66099.1"/>
    <property type="molecule type" value="Genomic_DNA"/>
</dbReference>
<dbReference type="GeneID" id="23565617"/>
<dbReference type="PANTHER" id="PTHR13251">
    <property type="entry name" value="EPILEPSY HOLOPROSENCEPHALY CANDIDATE 1/TMEM1"/>
    <property type="match status" value="1"/>
</dbReference>
<dbReference type="Pfam" id="PF23036">
    <property type="entry name" value="TRAPPC10_1st"/>
    <property type="match status" value="2"/>
</dbReference>
<dbReference type="RefSeq" id="XP_011392203.1">
    <property type="nucleotide sequence ID" value="XM_011393901.1"/>
</dbReference>
<dbReference type="InterPro" id="IPR045126">
    <property type="entry name" value="TRAPPC10/Trs130"/>
</dbReference>
<evidence type="ECO:0000256" key="3">
    <source>
        <dbReference type="ARBA" id="ARBA00023034"/>
    </source>
</evidence>
<dbReference type="Pfam" id="PF12584">
    <property type="entry name" value="TRAPPC10"/>
    <property type="match status" value="1"/>
</dbReference>
<dbReference type="OMA" id="YEIHANP"/>
<feature type="compositionally biased region" description="Polar residues" evidence="4">
    <location>
        <begin position="1403"/>
        <end position="1412"/>
    </location>
</feature>
<feature type="domain" description="TRAPPC10/Trs130 N-terminal" evidence="6">
    <location>
        <begin position="108"/>
        <end position="149"/>
    </location>
</feature>
<evidence type="ECO:0008006" key="10">
    <source>
        <dbReference type="Google" id="ProtNLM"/>
    </source>
</evidence>
<proteinExistence type="predicted"/>
<evidence type="ECO:0000259" key="6">
    <source>
        <dbReference type="Pfam" id="PF23036"/>
    </source>
</evidence>
<dbReference type="GO" id="GO:0005829">
    <property type="term" value="C:cytosol"/>
    <property type="evidence" value="ECO:0007669"/>
    <property type="project" value="GOC"/>
</dbReference>